<organism evidence="3 4">
    <name type="scientific">Isoptericola haloaureus</name>
    <dbReference type="NCBI Taxonomy" id="1542902"/>
    <lineage>
        <taxon>Bacteria</taxon>
        <taxon>Bacillati</taxon>
        <taxon>Actinomycetota</taxon>
        <taxon>Actinomycetes</taxon>
        <taxon>Micrococcales</taxon>
        <taxon>Promicromonosporaceae</taxon>
        <taxon>Isoptericola</taxon>
    </lineage>
</organism>
<dbReference type="SUPFAM" id="SSF53474">
    <property type="entry name" value="alpha/beta-Hydrolases"/>
    <property type="match status" value="1"/>
</dbReference>
<dbReference type="Pfam" id="PF00561">
    <property type="entry name" value="Abhydrolase_1"/>
    <property type="match status" value="1"/>
</dbReference>
<dbReference type="PANTHER" id="PTHR43798:SF31">
    <property type="entry name" value="AB HYDROLASE SUPERFAMILY PROTEIN YCLE"/>
    <property type="match status" value="1"/>
</dbReference>
<dbReference type="GO" id="GO:0016787">
    <property type="term" value="F:hydrolase activity"/>
    <property type="evidence" value="ECO:0007669"/>
    <property type="project" value="UniProtKB-KW"/>
</dbReference>
<name>A0ABU7Z8G1_9MICO</name>
<dbReference type="RefSeq" id="WP_332902405.1">
    <property type="nucleotide sequence ID" value="NZ_JBAGLP010000118.1"/>
</dbReference>
<protein>
    <submittedName>
        <fullName evidence="3">Alpha/beta fold hydrolase</fullName>
    </submittedName>
</protein>
<sequence>MDSVTVPGLTITYRRAGSGAPLVLLHGGFGFDSRSWAPQLDALADAYDVVAWDAPGAGGSDDPPEDFTLGDHADVLAGFVAALDRGRPHVLGLSFGGGVALALAARHPDVPRSLVLAGAYAGWSGSLPPDEVDRRLRRAADDVNRDPHEWLPEYLPGLLTPSAPDALRRRTLGLMSGVHPRASLTMLEAMAGADLRDALGSVRVPTLVLHGELDVRAPLPVATALHEAIPGARLVVLPAAGHLSNLETPEAFTRTVRAFLAGVRG</sequence>
<dbReference type="PANTHER" id="PTHR43798">
    <property type="entry name" value="MONOACYLGLYCEROL LIPASE"/>
    <property type="match status" value="1"/>
</dbReference>
<dbReference type="InterPro" id="IPR050266">
    <property type="entry name" value="AB_hydrolase_sf"/>
</dbReference>
<feature type="domain" description="AB hydrolase-1" evidence="2">
    <location>
        <begin position="21"/>
        <end position="247"/>
    </location>
</feature>
<accession>A0ABU7Z8G1</accession>
<dbReference type="EMBL" id="JBAGLP010000118">
    <property type="protein sequence ID" value="MEG3615810.1"/>
    <property type="molecule type" value="Genomic_DNA"/>
</dbReference>
<dbReference type="Proteomes" id="UP001310387">
    <property type="component" value="Unassembled WGS sequence"/>
</dbReference>
<proteinExistence type="predicted"/>
<dbReference type="InterPro" id="IPR000073">
    <property type="entry name" value="AB_hydrolase_1"/>
</dbReference>
<keyword evidence="4" id="KW-1185">Reference proteome</keyword>
<dbReference type="InterPro" id="IPR029058">
    <property type="entry name" value="AB_hydrolase_fold"/>
</dbReference>
<evidence type="ECO:0000313" key="4">
    <source>
        <dbReference type="Proteomes" id="UP001310387"/>
    </source>
</evidence>
<dbReference type="Gene3D" id="3.40.50.1820">
    <property type="entry name" value="alpha/beta hydrolase"/>
    <property type="match status" value="1"/>
</dbReference>
<evidence type="ECO:0000256" key="1">
    <source>
        <dbReference type="ARBA" id="ARBA00022801"/>
    </source>
</evidence>
<reference evidence="3" key="1">
    <citation type="journal article" date="2024" name="Antonie Van Leeuwenhoek">
        <title>Isoptericola haloaureus sp. nov., a dimorphic actinobacterium isolated from mangrove sediments of southeast India, implicating biosaline agricultural significance through nitrogen fixation and salt tolerance genes.</title>
        <authorList>
            <person name="Prathaban M."/>
            <person name="Prathiviraj R."/>
            <person name="Ravichandran M."/>
            <person name="Natarajan S.D."/>
            <person name="Sobanaa M."/>
            <person name="Hari Krishna Kumar S."/>
            <person name="Chandrasekar V."/>
            <person name="Selvin J."/>
        </authorList>
    </citation>
    <scope>NUCLEOTIDE SEQUENCE</scope>
    <source>
        <strain evidence="3">MP1014</strain>
    </source>
</reference>
<dbReference type="PRINTS" id="PR00111">
    <property type="entry name" value="ABHYDROLASE"/>
</dbReference>
<reference evidence="3" key="2">
    <citation type="submission" date="2024-02" db="EMBL/GenBank/DDBJ databases">
        <authorList>
            <person name="Prathaban M."/>
            <person name="Mythili R."/>
            <person name="Sharmila Devi N."/>
            <person name="Sobanaa M."/>
            <person name="Prathiviraj R."/>
            <person name="Selvin J."/>
        </authorList>
    </citation>
    <scope>NUCLEOTIDE SEQUENCE</scope>
    <source>
        <strain evidence="3">MP1014</strain>
    </source>
</reference>
<evidence type="ECO:0000313" key="3">
    <source>
        <dbReference type="EMBL" id="MEG3615810.1"/>
    </source>
</evidence>
<gene>
    <name evidence="3" type="ORF">V5O49_11805</name>
</gene>
<evidence type="ECO:0000259" key="2">
    <source>
        <dbReference type="Pfam" id="PF00561"/>
    </source>
</evidence>
<comment type="caution">
    <text evidence="3">The sequence shown here is derived from an EMBL/GenBank/DDBJ whole genome shotgun (WGS) entry which is preliminary data.</text>
</comment>
<keyword evidence="1 3" id="KW-0378">Hydrolase</keyword>